<proteinExistence type="predicted"/>
<evidence type="ECO:0000313" key="2">
    <source>
        <dbReference type="EMBL" id="AKG47434.1"/>
    </source>
</evidence>
<name>A0A0F7G1H2_9MICC</name>
<keyword evidence="2" id="KW-0614">Plasmid</keyword>
<dbReference type="InterPro" id="IPR037401">
    <property type="entry name" value="SnoaL-like"/>
</dbReference>
<evidence type="ECO:0000259" key="1">
    <source>
        <dbReference type="Pfam" id="PF13474"/>
    </source>
</evidence>
<feature type="domain" description="SnoaL-like" evidence="1">
    <location>
        <begin position="6"/>
        <end position="128"/>
    </location>
</feature>
<reference evidence="2" key="2">
    <citation type="submission" date="2014-02" db="EMBL/GenBank/DDBJ databases">
        <title>Plasmid-mediated 2-methylpyridine and pyridine degradation in Arthrobacter sp. 68b.</title>
        <authorList>
            <person name="Stanislauskiene R."/>
            <person name="Rutkiene R."/>
            <person name="Gasparaviciute R."/>
            <person name="Meskiene R."/>
            <person name="Bachamatova I."/>
            <person name="Marcinkeviciene L."/>
            <person name="Meskys R."/>
        </authorList>
    </citation>
    <scope>NUCLEOTIDE SEQUENCE</scope>
    <source>
        <strain evidence="2">68b</strain>
        <plasmid evidence="2">p2MP</plasmid>
    </source>
</reference>
<dbReference type="EMBL" id="KJ410765">
    <property type="protein sequence ID" value="AKG47434.1"/>
    <property type="molecule type" value="Genomic_DNA"/>
</dbReference>
<dbReference type="InterPro" id="IPR032710">
    <property type="entry name" value="NTF2-like_dom_sf"/>
</dbReference>
<reference evidence="2" key="1">
    <citation type="journal article" date="2011" name="Biologija">
        <title>Analysis of phthalate degradation operon from Arthrobacter sp. 68b.</title>
        <authorList>
            <person name="Stanislauskiene R."/>
            <person name="Rudenkov M."/>
            <person name="Karvelis L."/>
            <person name="Gasparaviciute R."/>
            <person name="Meskiene R."/>
            <person name="Casaite V."/>
            <person name="Meskys R."/>
        </authorList>
    </citation>
    <scope>NUCLEOTIDE SEQUENCE</scope>
    <source>
        <strain evidence="2">68b</strain>
        <plasmid evidence="2">p2MP</plasmid>
    </source>
</reference>
<accession>A0A0F7G1H2</accession>
<organism evidence="2">
    <name type="scientific">Arthrobacter sp. 68b</name>
    <dbReference type="NCBI Taxonomy" id="311808"/>
    <lineage>
        <taxon>Bacteria</taxon>
        <taxon>Bacillati</taxon>
        <taxon>Actinomycetota</taxon>
        <taxon>Actinomycetes</taxon>
        <taxon>Micrococcales</taxon>
        <taxon>Micrococcaceae</taxon>
        <taxon>Arthrobacter</taxon>
    </lineage>
</organism>
<dbReference type="Gene3D" id="3.10.450.50">
    <property type="match status" value="1"/>
</dbReference>
<sequence>MSDKDVTALYQSWCSAFQTLDAPRMKSLFDQSFDGLIYQPEEAPDPMFTWDEIDKYWDAIPLVVESIPEWRELTSRVSVDGDSALVYLKLQTHIELIGAKQPLIGQLRVTLGAHKTDDYWKLIKVHESRHVDLSDLFE</sequence>
<protein>
    <recommendedName>
        <fullName evidence="1">SnoaL-like domain-containing protein</fullName>
    </recommendedName>
</protein>
<dbReference type="Pfam" id="PF13474">
    <property type="entry name" value="SnoaL_3"/>
    <property type="match status" value="1"/>
</dbReference>
<geneLocation type="plasmid" evidence="2">
    <name>p2MP</name>
</geneLocation>
<dbReference type="AlphaFoldDB" id="A0A0F7G1H2"/>
<dbReference type="SUPFAM" id="SSF54427">
    <property type="entry name" value="NTF2-like"/>
    <property type="match status" value="1"/>
</dbReference>
<dbReference type="RefSeq" id="WP_164207084.1">
    <property type="nucleotide sequence ID" value="NZ_KJ410765.1"/>
</dbReference>